<dbReference type="RefSeq" id="WP_283383797.1">
    <property type="nucleotide sequence ID" value="NZ_JASHIE010000040.1"/>
</dbReference>
<sequence>NKIHALSFDPRAAKKVVDSLDIINKVYEQQIEDFQAQLFDLNDDEFKNLKEKLMQIKGIGEKAATGIIIQTNGLKNFHSAKALAAFLGLVPTIKQSGTSLKSRGRLVNTACKQLRSILFCAAQSAARFNLDCKDLYTRLLAKGKSKKAAKMAVAHKLIRQAFAIVKNNTVFQNDFQANKIALTK</sequence>
<evidence type="ECO:0000313" key="2">
    <source>
        <dbReference type="EMBL" id="MDI9877784.1"/>
    </source>
</evidence>
<dbReference type="InterPro" id="IPR003346">
    <property type="entry name" value="Transposase_20"/>
</dbReference>
<organism evidence="2 3">
    <name type="scientific">Flectobacillus rivi</name>
    <dbReference type="NCBI Taxonomy" id="2984209"/>
    <lineage>
        <taxon>Bacteria</taxon>
        <taxon>Pseudomonadati</taxon>
        <taxon>Bacteroidota</taxon>
        <taxon>Cytophagia</taxon>
        <taxon>Cytophagales</taxon>
        <taxon>Flectobacillaceae</taxon>
        <taxon>Flectobacillus</taxon>
    </lineage>
</organism>
<keyword evidence="3" id="KW-1185">Reference proteome</keyword>
<feature type="non-terminal residue" evidence="2">
    <location>
        <position position="1"/>
    </location>
</feature>
<accession>A0ABT6Z9I1</accession>
<reference evidence="2 3" key="1">
    <citation type="submission" date="2023-05" db="EMBL/GenBank/DDBJ databases">
        <title>Novel species of genus Flectobacillus isolated from stream in China.</title>
        <authorList>
            <person name="Lu H."/>
        </authorList>
    </citation>
    <scope>NUCLEOTIDE SEQUENCE [LARGE SCALE GENOMIC DNA]</scope>
    <source>
        <strain evidence="2 3">LFS242W</strain>
    </source>
</reference>
<evidence type="ECO:0000313" key="3">
    <source>
        <dbReference type="Proteomes" id="UP001225761"/>
    </source>
</evidence>
<dbReference type="Proteomes" id="UP001225761">
    <property type="component" value="Unassembled WGS sequence"/>
</dbReference>
<feature type="domain" description="Transposase IS116/IS110/IS902 C-terminal" evidence="1">
    <location>
        <begin position="51"/>
        <end position="136"/>
    </location>
</feature>
<dbReference type="InterPro" id="IPR047650">
    <property type="entry name" value="Transpos_IS110"/>
</dbReference>
<dbReference type="PANTHER" id="PTHR33055:SF3">
    <property type="entry name" value="PUTATIVE TRANSPOSASE FOR IS117-RELATED"/>
    <property type="match status" value="1"/>
</dbReference>
<proteinExistence type="predicted"/>
<gene>
    <name evidence="2" type="ORF">QM481_24825</name>
</gene>
<dbReference type="Pfam" id="PF02371">
    <property type="entry name" value="Transposase_20"/>
    <property type="match status" value="1"/>
</dbReference>
<evidence type="ECO:0000259" key="1">
    <source>
        <dbReference type="Pfam" id="PF02371"/>
    </source>
</evidence>
<dbReference type="EMBL" id="JASHIE010000040">
    <property type="protein sequence ID" value="MDI9877784.1"/>
    <property type="molecule type" value="Genomic_DNA"/>
</dbReference>
<name>A0ABT6Z9I1_9BACT</name>
<protein>
    <submittedName>
        <fullName evidence="2">IS110 family transposase</fullName>
    </submittedName>
</protein>
<comment type="caution">
    <text evidence="2">The sequence shown here is derived from an EMBL/GenBank/DDBJ whole genome shotgun (WGS) entry which is preliminary data.</text>
</comment>
<dbReference type="PANTHER" id="PTHR33055">
    <property type="entry name" value="TRANSPOSASE FOR INSERTION SEQUENCE ELEMENT IS1111A"/>
    <property type="match status" value="1"/>
</dbReference>